<evidence type="ECO:0000313" key="5">
    <source>
        <dbReference type="Proteomes" id="UP000334990"/>
    </source>
</evidence>
<name>A0A5M3W458_9ACTN</name>
<dbReference type="InterPro" id="IPR023809">
    <property type="entry name" value="Thiopep_bacteriocin_synth_dom"/>
</dbReference>
<sequence length="955" mass="105288">MDRPAFRALDAALIRVAAYPDELALPAWPDLTRDDVQGWLTWLEQVWPLESVAAVVEVASPDLARRITELCEDASAFKPRQIQRATEALVRYLMRWTSRATPFGRFAGVAPVTVADHASVEWGGRHIPISRPDGEWLADLIHDLEARPTLLRQLQVMANDLGFARGGDWVVPCLHLNDGSVSDVVVRHTAAVRVALQESRSPICFDDLVTMLCAESPRTPPSVVEGMLTELVRQRVLITNLHPPATVTNPAAYLATQLDGLDGVPEDLWTGQRSAVNLRLDCAISLPPAVLREAEAAASALVRLAPPRPAWDAYHSAFLDRYGPDALVGVRQLVNPDTGLGYPAGYRGSLAKVTQPLLPRDAALAELAQRAALDGCAELVLDDRMLNELASHTGAPTPHTELRFSLHAPTSAALDAGTLTLTVVSASRQAGTSVGRFLHLLDPDQREQFERAYAALPTGTPGALAVQLSCPPLSARTHNLTRTPGVLPLLSLGEHRSPQESALHVDDLAVTADAHRFFLMSLSRGCPVEPLMLNAVDPRHGTHPLARFLCEISTARAAPCTPFFWGHLAQRFPFFPRVRYGRTVLSPARWNVVAKDLPGRTEPWQTWAEAFKERKEAHHIPDLVQLGDDDVRIRLNLAEPAHLALLRGDLDRHGRATLTEGDTEYGWIGGRPHEIVIPLARQAAPQPPSRPLRRQTAHPEPCHPPGVSEWLYAKVYGHPDRQHDLLTRLPELLSAWTYGPADGWWFLRYDTPEPHLRVRFRLHDADQYGPAARGFGAWAIDRRRERLLRDFALDTYHPETGRFGTGERLRAAEAVFAADSAVVIAELTTGHHGQALVAAGYLDIATGFLGTDGLAWLVEHVAPGRGARLDRDVLWQARHSPPAPLERLERRRTALAEYRAHLGWDEVNVALADLLHLHHARVIGIDLDSERTCLRLARALAQEQAARTERVGISA</sequence>
<dbReference type="Proteomes" id="UP000334990">
    <property type="component" value="Unassembled WGS sequence"/>
</dbReference>
<dbReference type="Pfam" id="PF14028">
    <property type="entry name" value="Lant_dehydr_C"/>
    <property type="match status" value="1"/>
</dbReference>
<comment type="caution">
    <text evidence="4">The sequence shown here is derived from an EMBL/GenBank/DDBJ whole genome shotgun (WGS) entry which is preliminary data.</text>
</comment>
<dbReference type="Pfam" id="PF04738">
    <property type="entry name" value="Lant_dehydr_N"/>
    <property type="match status" value="2"/>
</dbReference>
<dbReference type="NCBIfam" id="TIGR03891">
    <property type="entry name" value="thiopep_ocin"/>
    <property type="match status" value="1"/>
</dbReference>
<dbReference type="OrthoDB" id="1273722at2"/>
<reference evidence="4 5" key="1">
    <citation type="submission" date="2019-10" db="EMBL/GenBank/DDBJ databases">
        <title>Whole genome shotgun sequence of Acrocarpospora corrugata NBRC 13972.</title>
        <authorList>
            <person name="Ichikawa N."/>
            <person name="Kimura A."/>
            <person name="Kitahashi Y."/>
            <person name="Komaki H."/>
            <person name="Oguchi A."/>
        </authorList>
    </citation>
    <scope>NUCLEOTIDE SEQUENCE [LARGE SCALE GENOMIC DNA]</scope>
    <source>
        <strain evidence="4 5">NBRC 13972</strain>
    </source>
</reference>
<feature type="domain" description="Thiopeptide-type bacteriocin biosynthesis" evidence="3">
    <location>
        <begin position="710"/>
        <end position="938"/>
    </location>
</feature>
<dbReference type="AlphaFoldDB" id="A0A5M3W458"/>
<gene>
    <name evidence="4" type="ORF">Acor_51060</name>
</gene>
<protein>
    <recommendedName>
        <fullName evidence="6">Lantibiotic dehydratase</fullName>
    </recommendedName>
</protein>
<feature type="domain" description="Lantibiotic dehydratase N-terminal" evidence="2">
    <location>
        <begin position="51"/>
        <end position="260"/>
    </location>
</feature>
<evidence type="ECO:0000259" key="2">
    <source>
        <dbReference type="Pfam" id="PF04738"/>
    </source>
</evidence>
<evidence type="ECO:0008006" key="6">
    <source>
        <dbReference type="Google" id="ProtNLM"/>
    </source>
</evidence>
<evidence type="ECO:0000313" key="4">
    <source>
        <dbReference type="EMBL" id="GES03040.1"/>
    </source>
</evidence>
<accession>A0A5M3W458</accession>
<dbReference type="RefSeq" id="WP_155339225.1">
    <property type="nucleotide sequence ID" value="NZ_BAAABN010000035.1"/>
</dbReference>
<feature type="region of interest" description="Disordered" evidence="1">
    <location>
        <begin position="684"/>
        <end position="703"/>
    </location>
</feature>
<dbReference type="InterPro" id="IPR006827">
    <property type="entry name" value="Lant_deHydtase_N"/>
</dbReference>
<dbReference type="EMBL" id="BLAD01000064">
    <property type="protein sequence ID" value="GES03040.1"/>
    <property type="molecule type" value="Genomic_DNA"/>
</dbReference>
<proteinExistence type="predicted"/>
<evidence type="ECO:0000259" key="3">
    <source>
        <dbReference type="Pfam" id="PF14028"/>
    </source>
</evidence>
<feature type="domain" description="Lantibiotic dehydratase N-terminal" evidence="2">
    <location>
        <begin position="272"/>
        <end position="646"/>
    </location>
</feature>
<evidence type="ECO:0000256" key="1">
    <source>
        <dbReference type="SAM" id="MobiDB-lite"/>
    </source>
</evidence>
<organism evidence="4 5">
    <name type="scientific">Acrocarpospora corrugata</name>
    <dbReference type="NCBI Taxonomy" id="35763"/>
    <lineage>
        <taxon>Bacteria</taxon>
        <taxon>Bacillati</taxon>
        <taxon>Actinomycetota</taxon>
        <taxon>Actinomycetes</taxon>
        <taxon>Streptosporangiales</taxon>
        <taxon>Streptosporangiaceae</taxon>
        <taxon>Acrocarpospora</taxon>
    </lineage>
</organism>
<keyword evidence="5" id="KW-1185">Reference proteome</keyword>